<feature type="compositionally biased region" description="Basic and acidic residues" evidence="1">
    <location>
        <begin position="66"/>
        <end position="93"/>
    </location>
</feature>
<name>A0A151MHK4_ALLMI</name>
<protein>
    <submittedName>
        <fullName evidence="2">Uncharacterized protein</fullName>
    </submittedName>
</protein>
<accession>A0A151MHK4</accession>
<gene>
    <name evidence="2" type="ORF">Y1Q_0015865</name>
</gene>
<organism evidence="2 3">
    <name type="scientific">Alligator mississippiensis</name>
    <name type="common">American alligator</name>
    <dbReference type="NCBI Taxonomy" id="8496"/>
    <lineage>
        <taxon>Eukaryota</taxon>
        <taxon>Metazoa</taxon>
        <taxon>Chordata</taxon>
        <taxon>Craniata</taxon>
        <taxon>Vertebrata</taxon>
        <taxon>Euteleostomi</taxon>
        <taxon>Archelosauria</taxon>
        <taxon>Archosauria</taxon>
        <taxon>Crocodylia</taxon>
        <taxon>Alligatoridae</taxon>
        <taxon>Alligatorinae</taxon>
        <taxon>Alligator</taxon>
    </lineage>
</organism>
<comment type="caution">
    <text evidence="2">The sequence shown here is derived from an EMBL/GenBank/DDBJ whole genome shotgun (WGS) entry which is preliminary data.</text>
</comment>
<sequence length="93" mass="10508">MLLGTTVTFEDNFSKILSYQDDFGAVLSGHSSTRCRSTTIALSNHIAGGAAWDFKSQRRMPTKSCFPEHNKSKQQEETQHSTIFKEDLKRNPN</sequence>
<reference evidence="2 3" key="1">
    <citation type="journal article" date="2012" name="Genome Biol.">
        <title>Sequencing three crocodilian genomes to illuminate the evolution of archosaurs and amniotes.</title>
        <authorList>
            <person name="St John J.A."/>
            <person name="Braun E.L."/>
            <person name="Isberg S.R."/>
            <person name="Miles L.G."/>
            <person name="Chong A.Y."/>
            <person name="Gongora J."/>
            <person name="Dalzell P."/>
            <person name="Moran C."/>
            <person name="Bed'hom B."/>
            <person name="Abzhanov A."/>
            <person name="Burgess S.C."/>
            <person name="Cooksey A.M."/>
            <person name="Castoe T.A."/>
            <person name="Crawford N.G."/>
            <person name="Densmore L.D."/>
            <person name="Drew J.C."/>
            <person name="Edwards S.V."/>
            <person name="Faircloth B.C."/>
            <person name="Fujita M.K."/>
            <person name="Greenwold M.J."/>
            <person name="Hoffmann F.G."/>
            <person name="Howard J.M."/>
            <person name="Iguchi T."/>
            <person name="Janes D.E."/>
            <person name="Khan S.Y."/>
            <person name="Kohno S."/>
            <person name="de Koning A.J."/>
            <person name="Lance S.L."/>
            <person name="McCarthy F.M."/>
            <person name="McCormack J.E."/>
            <person name="Merchant M.E."/>
            <person name="Peterson D.G."/>
            <person name="Pollock D.D."/>
            <person name="Pourmand N."/>
            <person name="Raney B.J."/>
            <person name="Roessler K.A."/>
            <person name="Sanford J.R."/>
            <person name="Sawyer R.H."/>
            <person name="Schmidt C.J."/>
            <person name="Triplett E.W."/>
            <person name="Tuberville T.D."/>
            <person name="Venegas-Anaya M."/>
            <person name="Howard J.T."/>
            <person name="Jarvis E.D."/>
            <person name="Guillette L.J.Jr."/>
            <person name="Glenn T.C."/>
            <person name="Green R.E."/>
            <person name="Ray D.A."/>
        </authorList>
    </citation>
    <scope>NUCLEOTIDE SEQUENCE [LARGE SCALE GENOMIC DNA]</scope>
    <source>
        <strain evidence="2">KSC_2009_1</strain>
    </source>
</reference>
<evidence type="ECO:0000313" key="2">
    <source>
        <dbReference type="EMBL" id="KYO23880.1"/>
    </source>
</evidence>
<dbReference type="EMBL" id="AKHW03006164">
    <property type="protein sequence ID" value="KYO23880.1"/>
    <property type="molecule type" value="Genomic_DNA"/>
</dbReference>
<proteinExistence type="predicted"/>
<evidence type="ECO:0000256" key="1">
    <source>
        <dbReference type="SAM" id="MobiDB-lite"/>
    </source>
</evidence>
<evidence type="ECO:0000313" key="3">
    <source>
        <dbReference type="Proteomes" id="UP000050525"/>
    </source>
</evidence>
<dbReference type="AlphaFoldDB" id="A0A151MHK4"/>
<dbReference type="Proteomes" id="UP000050525">
    <property type="component" value="Unassembled WGS sequence"/>
</dbReference>
<feature type="region of interest" description="Disordered" evidence="1">
    <location>
        <begin position="61"/>
        <end position="93"/>
    </location>
</feature>
<keyword evidence="3" id="KW-1185">Reference proteome</keyword>